<protein>
    <recommendedName>
        <fullName evidence="7">Dipeptide epimerase</fullName>
        <ecNumber evidence="7">5.1.1.-</ecNumber>
    </recommendedName>
</protein>
<dbReference type="GO" id="GO:0009063">
    <property type="term" value="P:amino acid catabolic process"/>
    <property type="evidence" value="ECO:0007669"/>
    <property type="project" value="InterPro"/>
</dbReference>
<dbReference type="EC" id="5.1.1.-" evidence="7"/>
<feature type="active site" description="Proton acceptor; specific for (R)-substrate epimerization" evidence="5">
    <location>
        <position position="151"/>
    </location>
</feature>
<dbReference type="Pfam" id="PF13378">
    <property type="entry name" value="MR_MLE_C"/>
    <property type="match status" value="1"/>
</dbReference>
<evidence type="ECO:0000259" key="8">
    <source>
        <dbReference type="SMART" id="SM00922"/>
    </source>
</evidence>
<dbReference type="GO" id="GO:0046872">
    <property type="term" value="F:metal ion binding"/>
    <property type="evidence" value="ECO:0007669"/>
    <property type="project" value="UniProtKB-KW"/>
</dbReference>
<feature type="binding site" evidence="6">
    <location>
        <position position="204"/>
    </location>
    <ligand>
        <name>Mg(2+)</name>
        <dbReference type="ChEBI" id="CHEBI:18420"/>
    </ligand>
</feature>
<dbReference type="SFLD" id="SFLDS00001">
    <property type="entry name" value="Enolase"/>
    <property type="match status" value="1"/>
</dbReference>
<keyword evidence="10" id="KW-1185">Reference proteome</keyword>
<gene>
    <name evidence="9" type="ORF">CFX0092_A2212</name>
</gene>
<proteinExistence type="inferred from homology"/>
<organism evidence="9 10">
    <name type="scientific">Candidatus Promineifilum breve</name>
    <dbReference type="NCBI Taxonomy" id="1806508"/>
    <lineage>
        <taxon>Bacteria</taxon>
        <taxon>Bacillati</taxon>
        <taxon>Chloroflexota</taxon>
        <taxon>Ardenticatenia</taxon>
        <taxon>Candidatus Promineifilales</taxon>
        <taxon>Candidatus Promineifilaceae</taxon>
        <taxon>Candidatus Promineifilum</taxon>
    </lineage>
</organism>
<evidence type="ECO:0000313" key="10">
    <source>
        <dbReference type="Proteomes" id="UP000215027"/>
    </source>
</evidence>
<dbReference type="PROSITE" id="PS00909">
    <property type="entry name" value="MR_MLE_2"/>
    <property type="match status" value="1"/>
</dbReference>
<evidence type="ECO:0000256" key="4">
    <source>
        <dbReference type="ARBA" id="ARBA00023235"/>
    </source>
</evidence>
<dbReference type="InterPro" id="IPR029065">
    <property type="entry name" value="Enolase_C-like"/>
</dbReference>
<dbReference type="SFLD" id="SFLDG00180">
    <property type="entry name" value="muconate_cycloisomerase"/>
    <property type="match status" value="1"/>
</dbReference>
<dbReference type="GO" id="GO:0016855">
    <property type="term" value="F:racemase and epimerase activity, acting on amino acids and derivatives"/>
    <property type="evidence" value="ECO:0007669"/>
    <property type="project" value="UniProtKB-UniRule"/>
</dbReference>
<evidence type="ECO:0000313" key="9">
    <source>
        <dbReference type="EMBL" id="CUS04090.2"/>
    </source>
</evidence>
<accession>A0A160T5T0</accession>
<dbReference type="PANTHER" id="PTHR48073">
    <property type="entry name" value="O-SUCCINYLBENZOATE SYNTHASE-RELATED"/>
    <property type="match status" value="1"/>
</dbReference>
<evidence type="ECO:0000256" key="5">
    <source>
        <dbReference type="PIRSR" id="PIRSR634603-1"/>
    </source>
</evidence>
<name>A0A160T5T0_9CHLR</name>
<dbReference type="InterPro" id="IPR013342">
    <property type="entry name" value="Mandelate_racemase_C"/>
</dbReference>
<evidence type="ECO:0000256" key="6">
    <source>
        <dbReference type="PIRSR" id="PIRSR634603-3"/>
    </source>
</evidence>
<sequence length="343" mass="36029">MTRLTWEQITLQLRNPFRISHGTSETRTAHWLRLAGDEGWGEGTIPPYYGITTEAMAAWWDAAAHRADPLPDDPAGIPAYVGSDGPAPARAALDLALHDRLGRLSGQPLHALLGLPAPRPLPTSFTLGIDEPEAMGASAAALAGCSVIKLKLGGADGRDLARVAAVRAARPDVTLYVDANAGWSADEAIGEIDRLLAYGVALVEQPVAKDDYEGMGRVQAHCAVPVVADESVQTMADVERLAAAGVGGINLKLMKVGGLGPGLAILRRARQLGMGIMLGCMVETSIGATAMAHLMGLADWLDLDAPWLIANDPFDGLTYDEAGRVHVPERPGIGATHRSPSGL</sequence>
<reference evidence="9" key="1">
    <citation type="submission" date="2016-01" db="EMBL/GenBank/DDBJ databases">
        <authorList>
            <person name="Mcilroy J.S."/>
            <person name="Karst M S."/>
            <person name="Albertsen M."/>
        </authorList>
    </citation>
    <scope>NUCLEOTIDE SEQUENCE</scope>
    <source>
        <strain evidence="9">Cfx-K</strain>
    </source>
</reference>
<dbReference type="Gene3D" id="3.30.390.10">
    <property type="entry name" value="Enolase-like, N-terminal domain"/>
    <property type="match status" value="1"/>
</dbReference>
<comment type="similarity">
    <text evidence="1 7">Belongs to the mandelate racemase/muconate lactonizing enzyme family.</text>
</comment>
<evidence type="ECO:0000256" key="3">
    <source>
        <dbReference type="ARBA" id="ARBA00022842"/>
    </source>
</evidence>
<comment type="cofactor">
    <cofactor evidence="6 7">
        <name>Mg(2+)</name>
        <dbReference type="ChEBI" id="CHEBI:18420"/>
    </cofactor>
    <text evidence="6 7">Binds 1 Mg(2+) ion per subunit.</text>
</comment>
<dbReference type="Proteomes" id="UP000215027">
    <property type="component" value="Chromosome I"/>
</dbReference>
<dbReference type="Gene3D" id="3.20.20.120">
    <property type="entry name" value="Enolase-like C-terminal domain"/>
    <property type="match status" value="1"/>
</dbReference>
<dbReference type="InterPro" id="IPR034603">
    <property type="entry name" value="Dipeptide_epimerase"/>
</dbReference>
<dbReference type="RefSeq" id="WP_095043483.1">
    <property type="nucleotide sequence ID" value="NZ_LN890655.1"/>
</dbReference>
<dbReference type="InterPro" id="IPR018110">
    <property type="entry name" value="Mandel_Rmase/mucon_lact_enz_CS"/>
</dbReference>
<keyword evidence="3 6" id="KW-0460">Magnesium</keyword>
<dbReference type="SUPFAM" id="SSF51604">
    <property type="entry name" value="Enolase C-terminal domain-like"/>
    <property type="match status" value="1"/>
</dbReference>
<dbReference type="OrthoDB" id="9775391at2"/>
<dbReference type="EMBL" id="LN890655">
    <property type="protein sequence ID" value="CUS04090.2"/>
    <property type="molecule type" value="Genomic_DNA"/>
</dbReference>
<evidence type="ECO:0000256" key="1">
    <source>
        <dbReference type="ARBA" id="ARBA00008031"/>
    </source>
</evidence>
<evidence type="ECO:0000256" key="2">
    <source>
        <dbReference type="ARBA" id="ARBA00022723"/>
    </source>
</evidence>
<dbReference type="AlphaFoldDB" id="A0A160T5T0"/>
<evidence type="ECO:0000256" key="7">
    <source>
        <dbReference type="RuleBase" id="RU366006"/>
    </source>
</evidence>
<keyword evidence="2 6" id="KW-0479">Metal-binding</keyword>
<dbReference type="SMART" id="SM00922">
    <property type="entry name" value="MR_MLE"/>
    <property type="match status" value="1"/>
</dbReference>
<keyword evidence="4 7" id="KW-0413">Isomerase</keyword>
<dbReference type="PANTHER" id="PTHR48073:SF2">
    <property type="entry name" value="O-SUCCINYLBENZOATE SYNTHASE"/>
    <property type="match status" value="1"/>
</dbReference>
<dbReference type="KEGG" id="pbf:CFX0092_A2212"/>
<dbReference type="InterPro" id="IPR029017">
    <property type="entry name" value="Enolase-like_N"/>
</dbReference>
<feature type="active site" description="Proton acceptor; specific for (S)-substrate epimerization" evidence="5">
    <location>
        <position position="252"/>
    </location>
</feature>
<feature type="domain" description="Mandelate racemase/muconate lactonizing enzyme C-terminal" evidence="8">
    <location>
        <begin position="132"/>
        <end position="225"/>
    </location>
</feature>
<feature type="binding site" evidence="6">
    <location>
        <position position="178"/>
    </location>
    <ligand>
        <name>Mg(2+)</name>
        <dbReference type="ChEBI" id="CHEBI:18420"/>
    </ligand>
</feature>
<dbReference type="SUPFAM" id="SSF54826">
    <property type="entry name" value="Enolase N-terminal domain-like"/>
    <property type="match status" value="1"/>
</dbReference>
<dbReference type="InterPro" id="IPR036849">
    <property type="entry name" value="Enolase-like_C_sf"/>
</dbReference>
<dbReference type="CDD" id="cd03319">
    <property type="entry name" value="L-Ala-DL-Glu_epimerase"/>
    <property type="match status" value="1"/>
</dbReference>
<feature type="binding site" evidence="6">
    <location>
        <position position="229"/>
    </location>
    <ligand>
        <name>Mg(2+)</name>
        <dbReference type="ChEBI" id="CHEBI:18420"/>
    </ligand>
</feature>
<dbReference type="SFLD" id="SFLDF00009">
    <property type="entry name" value="o-succinylbenzoate_synthase"/>
    <property type="match status" value="1"/>
</dbReference>